<dbReference type="InterPro" id="IPR011707">
    <property type="entry name" value="Cu-oxidase-like_N"/>
</dbReference>
<reference evidence="10" key="1">
    <citation type="submission" date="2025-08" db="UniProtKB">
        <authorList>
            <consortium name="RefSeq"/>
        </authorList>
    </citation>
    <scope>IDENTIFICATION</scope>
    <source>
        <tissue evidence="10">Thorax and Abdomen</tissue>
    </source>
</reference>
<dbReference type="GO" id="GO:0006826">
    <property type="term" value="P:iron ion transport"/>
    <property type="evidence" value="ECO:0007669"/>
    <property type="project" value="TreeGrafter"/>
</dbReference>
<dbReference type="CDD" id="cd13884">
    <property type="entry name" value="CuRO_2_tcLCC_insect_like"/>
    <property type="match status" value="1"/>
</dbReference>
<feature type="domain" description="Plastocyanin-like" evidence="7">
    <location>
        <begin position="525"/>
        <end position="640"/>
    </location>
</feature>
<evidence type="ECO:0000313" key="10">
    <source>
        <dbReference type="RefSeq" id="XP_015521800.2"/>
    </source>
</evidence>
<dbReference type="InterPro" id="IPR045087">
    <property type="entry name" value="Cu-oxidase_fam"/>
</dbReference>
<dbReference type="Pfam" id="PF07732">
    <property type="entry name" value="Cu-oxidase_3"/>
    <property type="match status" value="1"/>
</dbReference>
<evidence type="ECO:0000256" key="3">
    <source>
        <dbReference type="ARBA" id="ARBA00023002"/>
    </source>
</evidence>
<evidence type="ECO:0000259" key="7">
    <source>
        <dbReference type="Pfam" id="PF07731"/>
    </source>
</evidence>
<dbReference type="PANTHER" id="PTHR11709">
    <property type="entry name" value="MULTI-COPPER OXIDASE"/>
    <property type="match status" value="1"/>
</dbReference>
<evidence type="ECO:0000259" key="8">
    <source>
        <dbReference type="Pfam" id="PF07732"/>
    </source>
</evidence>
<dbReference type="KEGG" id="nlo:107225751"/>
<dbReference type="PANTHER" id="PTHR11709:SF394">
    <property type="entry name" value="FI03373P-RELATED"/>
    <property type="match status" value="1"/>
</dbReference>
<dbReference type="Proteomes" id="UP000829291">
    <property type="component" value="Chromosome 1"/>
</dbReference>
<dbReference type="SUPFAM" id="SSF49503">
    <property type="entry name" value="Cupredoxins"/>
    <property type="match status" value="3"/>
</dbReference>
<dbReference type="OrthoDB" id="2121828at2759"/>
<organism evidence="10">
    <name type="scientific">Neodiprion lecontei</name>
    <name type="common">Redheaded pine sawfly</name>
    <dbReference type="NCBI Taxonomy" id="441921"/>
    <lineage>
        <taxon>Eukaryota</taxon>
        <taxon>Metazoa</taxon>
        <taxon>Ecdysozoa</taxon>
        <taxon>Arthropoda</taxon>
        <taxon>Hexapoda</taxon>
        <taxon>Insecta</taxon>
        <taxon>Pterygota</taxon>
        <taxon>Neoptera</taxon>
        <taxon>Endopterygota</taxon>
        <taxon>Hymenoptera</taxon>
        <taxon>Tenthredinoidea</taxon>
        <taxon>Diprionidae</taxon>
        <taxon>Diprioninae</taxon>
        <taxon>Neodiprion</taxon>
    </lineage>
</organism>
<keyword evidence="5" id="KW-0732">Signal</keyword>
<dbReference type="CDD" id="cd13905">
    <property type="entry name" value="CuRO_3_tcLLC2_insect_like"/>
    <property type="match status" value="1"/>
</dbReference>
<dbReference type="GO" id="GO:0005886">
    <property type="term" value="C:plasma membrane"/>
    <property type="evidence" value="ECO:0007669"/>
    <property type="project" value="TreeGrafter"/>
</dbReference>
<keyword evidence="3" id="KW-0560">Oxidoreductase</keyword>
<accession>A0A6J0C5U1</accession>
<evidence type="ECO:0000313" key="9">
    <source>
        <dbReference type="Proteomes" id="UP000829291"/>
    </source>
</evidence>
<keyword evidence="2" id="KW-0479">Metal-binding</keyword>
<evidence type="ECO:0000256" key="2">
    <source>
        <dbReference type="ARBA" id="ARBA00022723"/>
    </source>
</evidence>
<evidence type="ECO:0000256" key="4">
    <source>
        <dbReference type="ARBA" id="ARBA00023008"/>
    </source>
</evidence>
<dbReference type="InterPro" id="IPR011706">
    <property type="entry name" value="Cu-oxidase_C"/>
</dbReference>
<comment type="similarity">
    <text evidence="1">Belongs to the multicopper oxidase family.</text>
</comment>
<gene>
    <name evidence="10" type="primary">LOC107225751</name>
</gene>
<dbReference type="Pfam" id="PF07731">
    <property type="entry name" value="Cu-oxidase_2"/>
    <property type="match status" value="1"/>
</dbReference>
<dbReference type="Gene3D" id="2.60.40.420">
    <property type="entry name" value="Cupredoxins - blue copper proteins"/>
    <property type="match status" value="3"/>
</dbReference>
<evidence type="ECO:0000256" key="5">
    <source>
        <dbReference type="SAM" id="SignalP"/>
    </source>
</evidence>
<dbReference type="CDD" id="cd13858">
    <property type="entry name" value="CuRO_1_tcLCC2_insect_like"/>
    <property type="match status" value="1"/>
</dbReference>
<dbReference type="InterPro" id="IPR001117">
    <property type="entry name" value="Cu-oxidase_2nd"/>
</dbReference>
<feature type="domain" description="Plastocyanin-like" evidence="8">
    <location>
        <begin position="99"/>
        <end position="209"/>
    </location>
</feature>
<evidence type="ECO:0000256" key="1">
    <source>
        <dbReference type="ARBA" id="ARBA00010609"/>
    </source>
</evidence>
<keyword evidence="9" id="KW-1185">Reference proteome</keyword>
<dbReference type="AlphaFoldDB" id="A0A6J0C5U1"/>
<dbReference type="PROSITE" id="PS00080">
    <property type="entry name" value="MULTICOPPER_OXIDASE2"/>
    <property type="match status" value="1"/>
</dbReference>
<dbReference type="InterPro" id="IPR008972">
    <property type="entry name" value="Cupredoxin"/>
</dbReference>
<dbReference type="RefSeq" id="XP_015521800.2">
    <property type="nucleotide sequence ID" value="XM_015666314.2"/>
</dbReference>
<feature type="chain" id="PRO_5047118124" evidence="5">
    <location>
        <begin position="24"/>
        <end position="660"/>
    </location>
</feature>
<name>A0A6J0C5U1_NEOLC</name>
<keyword evidence="4" id="KW-0186">Copper</keyword>
<protein>
    <submittedName>
        <fullName evidence="10">Laccase-2</fullName>
    </submittedName>
</protein>
<dbReference type="InParanoid" id="A0A6J0C5U1"/>
<dbReference type="GO" id="GO:0016491">
    <property type="term" value="F:oxidoreductase activity"/>
    <property type="evidence" value="ECO:0007669"/>
    <property type="project" value="UniProtKB-KW"/>
</dbReference>
<sequence length="660" mass="73234">MTSYGKASLLLLAALTIFAPVLGTIVELPTHYNRASPWKDLAKLGIGNLTETDCLRPCIAGEPQRVCLYTFVLEYYAAMGTACGNCSDGVLEDCYLPQCIPADGVEKGVMAINRQIPGPPINVCKNDLIVVNVENKMSGTGSTMHWHGILHRHSQWMDGVPYLTQCPIGGSSFRYAFPADDVGTYFYHSHTGLHRTNGQYGVLTIREPRSEEPWPKDLYEFDLPVHTIFLADWMHETAEMFFPGLPNREPGIAPTTILVNGFGWYLNGTTSEDSVNSSFPLATFHVNRNSSYRFRVINGASQICGFQFQIQDHNLTLIATDGSPIKPITVDAFVSYPGERYDFVINTNNISLDSDAFWIYITGLGACENMEIDQYAVLSYGTNGTDLGIIPTVTRPTVTDPLNFTRVLNYPSTTCGESPEYLCVTDLRLAGYEKDEDTKKVLTAKPDVQLVVPFNFHYFDVDTFHQEGNYLAYENLDGTSIRAGMMSNISFTFPSSPIIFKQRPDKTLCNADNLPTECLKNENSTDGTYCQCTNVVVLRQNDIVELTLVDAADESGIDHPFHLHGYGFYVVRMGSNYTSEEITPVNQGSFYVPPMKDTVSVPSGGFVTVRFRADNPGIWLIHCHFEWHLATGMGMAFWVEGDLPAPPPGFPTCGDFDPLS</sequence>
<dbReference type="GO" id="GO:0005507">
    <property type="term" value="F:copper ion binding"/>
    <property type="evidence" value="ECO:0007669"/>
    <property type="project" value="InterPro"/>
</dbReference>
<dbReference type="InterPro" id="IPR002355">
    <property type="entry name" value="Cu_oxidase_Cu_BS"/>
</dbReference>
<proteinExistence type="inferred from homology"/>
<dbReference type="InterPro" id="IPR033138">
    <property type="entry name" value="Cu_oxidase_CS"/>
</dbReference>
<dbReference type="GeneID" id="107225751"/>
<dbReference type="Pfam" id="PF00394">
    <property type="entry name" value="Cu-oxidase"/>
    <property type="match status" value="1"/>
</dbReference>
<evidence type="ECO:0000259" key="6">
    <source>
        <dbReference type="Pfam" id="PF00394"/>
    </source>
</evidence>
<feature type="domain" description="Plastocyanin-like" evidence="6">
    <location>
        <begin position="226"/>
        <end position="380"/>
    </location>
</feature>
<dbReference type="PROSITE" id="PS00079">
    <property type="entry name" value="MULTICOPPER_OXIDASE1"/>
    <property type="match status" value="1"/>
</dbReference>
<feature type="signal peptide" evidence="5">
    <location>
        <begin position="1"/>
        <end position="23"/>
    </location>
</feature>